<organism evidence="8 10">
    <name type="scientific">Formosa algae</name>
    <dbReference type="NCBI Taxonomy" id="225843"/>
    <lineage>
        <taxon>Bacteria</taxon>
        <taxon>Pseudomonadati</taxon>
        <taxon>Bacteroidota</taxon>
        <taxon>Flavobacteriia</taxon>
        <taxon>Flavobacteriales</taxon>
        <taxon>Flavobacteriaceae</taxon>
        <taxon>Formosa</taxon>
    </lineage>
</organism>
<accession>A0A9X0YJM0</accession>
<dbReference type="RefSeq" id="WP_057781910.1">
    <property type="nucleotide sequence ID" value="NZ_JAGGJQ010000001.1"/>
</dbReference>
<dbReference type="CDD" id="cd17535">
    <property type="entry name" value="REC_NarL-like"/>
    <property type="match status" value="1"/>
</dbReference>
<reference evidence="8" key="1">
    <citation type="submission" date="2021-03" db="EMBL/GenBank/DDBJ databases">
        <title>Genomic Encyclopedia of Type Strains, Phase IV (KMG-IV): sequencing the most valuable type-strain genomes for metagenomic binning, comparative biology and taxonomic classification.</title>
        <authorList>
            <person name="Goeker M."/>
        </authorList>
    </citation>
    <scope>NUCLEOTIDE SEQUENCE</scope>
    <source>
        <strain evidence="8">DSM 15523</strain>
        <strain evidence="9 11">DSM 16476</strain>
    </source>
</reference>
<dbReference type="PANTHER" id="PTHR43214">
    <property type="entry name" value="TWO-COMPONENT RESPONSE REGULATOR"/>
    <property type="match status" value="1"/>
</dbReference>
<dbReference type="Gene3D" id="3.40.50.2300">
    <property type="match status" value="1"/>
</dbReference>
<gene>
    <name evidence="8" type="ORF">J2Z56_000014</name>
    <name evidence="9" type="ORF">J2Z57_000680</name>
</gene>
<proteinExistence type="predicted"/>
<dbReference type="CDD" id="cd06170">
    <property type="entry name" value="LuxR_C_like"/>
    <property type="match status" value="1"/>
</dbReference>
<dbReference type="EMBL" id="JAUSUU010000002">
    <property type="protein sequence ID" value="MDQ0334253.1"/>
    <property type="molecule type" value="Genomic_DNA"/>
</dbReference>
<evidence type="ECO:0000256" key="5">
    <source>
        <dbReference type="PROSITE-ProRule" id="PRU00169"/>
    </source>
</evidence>
<name>A0A9X0YJM0_9FLAO</name>
<evidence type="ECO:0000256" key="4">
    <source>
        <dbReference type="ARBA" id="ARBA00023163"/>
    </source>
</evidence>
<dbReference type="InterPro" id="IPR016032">
    <property type="entry name" value="Sig_transdc_resp-reg_C-effctor"/>
</dbReference>
<dbReference type="Proteomes" id="UP001231587">
    <property type="component" value="Unassembled WGS sequence"/>
</dbReference>
<dbReference type="EMBL" id="JAGGJQ010000001">
    <property type="protein sequence ID" value="MBP1838118.1"/>
    <property type="molecule type" value="Genomic_DNA"/>
</dbReference>
<dbReference type="OrthoDB" id="9795108at2"/>
<dbReference type="InterPro" id="IPR039420">
    <property type="entry name" value="WalR-like"/>
</dbReference>
<dbReference type="InterPro" id="IPR058245">
    <property type="entry name" value="NreC/VraR/RcsB-like_REC"/>
</dbReference>
<keyword evidence="4" id="KW-0804">Transcription</keyword>
<dbReference type="GO" id="GO:0000160">
    <property type="term" value="P:phosphorelay signal transduction system"/>
    <property type="evidence" value="ECO:0007669"/>
    <property type="project" value="InterPro"/>
</dbReference>
<evidence type="ECO:0000313" key="9">
    <source>
        <dbReference type="EMBL" id="MDQ0334253.1"/>
    </source>
</evidence>
<dbReference type="PRINTS" id="PR00038">
    <property type="entry name" value="HTHLUXR"/>
</dbReference>
<feature type="domain" description="Response regulatory" evidence="7">
    <location>
        <begin position="7"/>
        <end position="124"/>
    </location>
</feature>
<dbReference type="Pfam" id="PF00196">
    <property type="entry name" value="GerE"/>
    <property type="match status" value="1"/>
</dbReference>
<evidence type="ECO:0000256" key="3">
    <source>
        <dbReference type="ARBA" id="ARBA00023125"/>
    </source>
</evidence>
<dbReference type="SMART" id="SM00448">
    <property type="entry name" value="REC"/>
    <property type="match status" value="1"/>
</dbReference>
<evidence type="ECO:0000256" key="1">
    <source>
        <dbReference type="ARBA" id="ARBA00022553"/>
    </source>
</evidence>
<dbReference type="GO" id="GO:0006355">
    <property type="term" value="P:regulation of DNA-templated transcription"/>
    <property type="evidence" value="ECO:0007669"/>
    <property type="project" value="InterPro"/>
</dbReference>
<evidence type="ECO:0000313" key="11">
    <source>
        <dbReference type="Proteomes" id="UP001231587"/>
    </source>
</evidence>
<dbReference type="PROSITE" id="PS50110">
    <property type="entry name" value="RESPONSE_REGULATORY"/>
    <property type="match status" value="1"/>
</dbReference>
<dbReference type="PROSITE" id="PS50043">
    <property type="entry name" value="HTH_LUXR_2"/>
    <property type="match status" value="1"/>
</dbReference>
<keyword evidence="1 5" id="KW-0597">Phosphoprotein</keyword>
<dbReference type="SUPFAM" id="SSF46894">
    <property type="entry name" value="C-terminal effector domain of the bipartite response regulators"/>
    <property type="match status" value="1"/>
</dbReference>
<dbReference type="SUPFAM" id="SSF52172">
    <property type="entry name" value="CheY-like"/>
    <property type="match status" value="1"/>
</dbReference>
<feature type="modified residue" description="4-aspartylphosphate" evidence="5">
    <location>
        <position position="59"/>
    </location>
</feature>
<dbReference type="Proteomes" id="UP001138672">
    <property type="component" value="Unassembled WGS sequence"/>
</dbReference>
<dbReference type="AlphaFoldDB" id="A0A9X0YJM0"/>
<dbReference type="InterPro" id="IPR001789">
    <property type="entry name" value="Sig_transdc_resp-reg_receiver"/>
</dbReference>
<evidence type="ECO:0000313" key="10">
    <source>
        <dbReference type="Proteomes" id="UP001138672"/>
    </source>
</evidence>
<dbReference type="Pfam" id="PF00072">
    <property type="entry name" value="Response_reg"/>
    <property type="match status" value="1"/>
</dbReference>
<feature type="domain" description="HTH luxR-type" evidence="6">
    <location>
        <begin position="152"/>
        <end position="217"/>
    </location>
</feature>
<protein>
    <submittedName>
        <fullName evidence="8">DNA-binding NarL/FixJ family response regulator</fullName>
    </submittedName>
</protein>
<evidence type="ECO:0000313" key="8">
    <source>
        <dbReference type="EMBL" id="MBP1838118.1"/>
    </source>
</evidence>
<keyword evidence="3 8" id="KW-0238">DNA-binding</keyword>
<dbReference type="InterPro" id="IPR000792">
    <property type="entry name" value="Tscrpt_reg_LuxR_C"/>
</dbReference>
<keyword evidence="2" id="KW-0805">Transcription regulation</keyword>
<comment type="caution">
    <text evidence="8">The sequence shown here is derived from an EMBL/GenBank/DDBJ whole genome shotgun (WGS) entry which is preliminary data.</text>
</comment>
<dbReference type="InterPro" id="IPR011006">
    <property type="entry name" value="CheY-like_superfamily"/>
</dbReference>
<sequence>MESNLIHIVIADDQRLFRKGIRFLLERDTRILVDFEASDGVELLNYLRTSALPDIVLTDLNMPELNGVEATKLMQKEFSALKIIALTSHSSKSCILNMIHLGASCYLPKNSCPADVLYAIKEVQDKGFFYTNEVLKYLHEDLLKHNSKRTKCDFDESYLTGREKEILELICNQHTTIEIAEKLCISPRTVEGHRNNLLLKTESKNVAGLVTYAVKNDLLNFIK</sequence>
<evidence type="ECO:0000256" key="2">
    <source>
        <dbReference type="ARBA" id="ARBA00023015"/>
    </source>
</evidence>
<dbReference type="PANTHER" id="PTHR43214:SF41">
    <property type="entry name" value="NITRATE_NITRITE RESPONSE REGULATOR PROTEIN NARP"/>
    <property type="match status" value="1"/>
</dbReference>
<dbReference type="SMART" id="SM00421">
    <property type="entry name" value="HTH_LUXR"/>
    <property type="match status" value="1"/>
</dbReference>
<evidence type="ECO:0000259" key="6">
    <source>
        <dbReference type="PROSITE" id="PS50043"/>
    </source>
</evidence>
<evidence type="ECO:0000259" key="7">
    <source>
        <dbReference type="PROSITE" id="PS50110"/>
    </source>
</evidence>
<dbReference type="GO" id="GO:0003677">
    <property type="term" value="F:DNA binding"/>
    <property type="evidence" value="ECO:0007669"/>
    <property type="project" value="UniProtKB-KW"/>
</dbReference>
<keyword evidence="11" id="KW-1185">Reference proteome</keyword>